<dbReference type="KEGG" id="rhp:LPB142_14270"/>
<name>A0A1D9MER9_9RHOB</name>
<dbReference type="STRING" id="1850250.LPB142_14270"/>
<evidence type="ECO:0000313" key="2">
    <source>
        <dbReference type="Proteomes" id="UP000176562"/>
    </source>
</evidence>
<dbReference type="AlphaFoldDB" id="A0A1D9MER9"/>
<sequence length="255" mass="28881">MADGSSSLLDRIVQARALKRWARAARLAEKLPPGELRELRGQALALSREIGRVVQVAEERLSMPAGGGDGIERPLGCDWAWRPDFWRQPVQPRGIAPAQNRAKFGAELTLFHDCANSALMLRQIRNTRAEDIAPFALRMDVFRFEGSFLSLVLDLPEAAVRGLRRNQLVRLGLDVALERPLEIFCRLNIKHGPNTEQIVREMGPGESFVEFDLGYAKLNEKRLEKAWVDLIFEGPQMNEIVLRDLTMLRHPRAEL</sequence>
<dbReference type="EMBL" id="CP017781">
    <property type="protein sequence ID" value="AOZ70342.1"/>
    <property type="molecule type" value="Genomic_DNA"/>
</dbReference>
<proteinExistence type="predicted"/>
<dbReference type="Pfam" id="PF20086">
    <property type="entry name" value="DUF6478"/>
    <property type="match status" value="1"/>
</dbReference>
<protein>
    <submittedName>
        <fullName evidence="1">Uncharacterized protein</fullName>
    </submittedName>
</protein>
<accession>A0A1D9MER9</accession>
<gene>
    <name evidence="1" type="ORF">LPB142_14270</name>
</gene>
<dbReference type="RefSeq" id="WP_071166752.1">
    <property type="nucleotide sequence ID" value="NZ_CP017781.1"/>
</dbReference>
<evidence type="ECO:0000313" key="1">
    <source>
        <dbReference type="EMBL" id="AOZ70342.1"/>
    </source>
</evidence>
<reference evidence="1 2" key="1">
    <citation type="submission" date="2016-10" db="EMBL/GenBank/DDBJ databases">
        <title>Rhodobacter sp. LPB0142, isolated from sea water.</title>
        <authorList>
            <person name="Kim E."/>
            <person name="Yi H."/>
        </authorList>
    </citation>
    <scope>NUCLEOTIDE SEQUENCE [LARGE SCALE GENOMIC DNA]</scope>
    <source>
        <strain evidence="1 2">LPB0142</strain>
    </source>
</reference>
<keyword evidence="2" id="KW-1185">Reference proteome</keyword>
<dbReference type="Proteomes" id="UP000176562">
    <property type="component" value="Chromosome"/>
</dbReference>
<dbReference type="InterPro" id="IPR045514">
    <property type="entry name" value="DUF6478"/>
</dbReference>
<organism evidence="1 2">
    <name type="scientific">Rhodobacter xanthinilyticus</name>
    <dbReference type="NCBI Taxonomy" id="1850250"/>
    <lineage>
        <taxon>Bacteria</taxon>
        <taxon>Pseudomonadati</taxon>
        <taxon>Pseudomonadota</taxon>
        <taxon>Alphaproteobacteria</taxon>
        <taxon>Rhodobacterales</taxon>
        <taxon>Rhodobacter group</taxon>
        <taxon>Rhodobacter</taxon>
    </lineage>
</organism>